<comment type="caution">
    <text evidence="1">The sequence shown here is derived from an EMBL/GenBank/DDBJ whole genome shotgun (WGS) entry which is preliminary data.</text>
</comment>
<dbReference type="EMBL" id="MAVT02003472">
    <property type="protein sequence ID" value="POS68675.1"/>
    <property type="molecule type" value="Genomic_DNA"/>
</dbReference>
<dbReference type="AlphaFoldDB" id="A0A2P5HEJ9"/>
<proteinExistence type="predicted"/>
<sequence>MPSVTNVNFSQATVDPTVSEATIDDNLPELQRAGFEPLPKPASFQKVADAGPAVFLGEGKMIFWKECSAYYMTPSDRKWKKMPSTGQMPLQRGWQAYLTGGTMWLQRN</sequence>
<reference evidence="1" key="1">
    <citation type="submission" date="2017-09" db="EMBL/GenBank/DDBJ databases">
        <title>Polyketide synthases of a Diaporthe helianthi virulent isolate.</title>
        <authorList>
            <person name="Baroncelli R."/>
        </authorList>
    </citation>
    <scope>NUCLEOTIDE SEQUENCE [LARGE SCALE GENOMIC DNA]</scope>
    <source>
        <strain evidence="1">7/96</strain>
    </source>
</reference>
<dbReference type="InParanoid" id="A0A2P5HEJ9"/>
<evidence type="ECO:0000313" key="2">
    <source>
        <dbReference type="Proteomes" id="UP000094444"/>
    </source>
</evidence>
<keyword evidence="2" id="KW-1185">Reference proteome</keyword>
<organism evidence="1 2">
    <name type="scientific">Diaporthe helianthi</name>
    <dbReference type="NCBI Taxonomy" id="158607"/>
    <lineage>
        <taxon>Eukaryota</taxon>
        <taxon>Fungi</taxon>
        <taxon>Dikarya</taxon>
        <taxon>Ascomycota</taxon>
        <taxon>Pezizomycotina</taxon>
        <taxon>Sordariomycetes</taxon>
        <taxon>Sordariomycetidae</taxon>
        <taxon>Diaporthales</taxon>
        <taxon>Diaporthaceae</taxon>
        <taxon>Diaporthe</taxon>
    </lineage>
</organism>
<name>A0A2P5HEJ9_DIAHE</name>
<gene>
    <name evidence="1" type="ORF">DHEL01_v212932</name>
</gene>
<dbReference type="Proteomes" id="UP000094444">
    <property type="component" value="Unassembled WGS sequence"/>
</dbReference>
<evidence type="ECO:0000313" key="1">
    <source>
        <dbReference type="EMBL" id="POS68675.1"/>
    </source>
</evidence>
<accession>A0A2P5HEJ9</accession>
<dbReference type="OrthoDB" id="10294166at2759"/>
<protein>
    <submittedName>
        <fullName evidence="1">Uncharacterized protein</fullName>
    </submittedName>
</protein>